<dbReference type="Gene3D" id="1.10.340.30">
    <property type="entry name" value="Hypothetical protein, domain 2"/>
    <property type="match status" value="1"/>
</dbReference>
<evidence type="ECO:0000256" key="8">
    <source>
        <dbReference type="ARBA" id="ARBA00023125"/>
    </source>
</evidence>
<keyword evidence="11" id="KW-0234">DNA repair</keyword>
<feature type="domain" description="HTH araC/xylS-type" evidence="13">
    <location>
        <begin position="122"/>
        <end position="220"/>
    </location>
</feature>
<evidence type="ECO:0000256" key="2">
    <source>
        <dbReference type="ARBA" id="ARBA00022603"/>
    </source>
</evidence>
<dbReference type="Pfam" id="PF02805">
    <property type="entry name" value="Ada_Zn_binding"/>
    <property type="match status" value="1"/>
</dbReference>
<evidence type="ECO:0000256" key="4">
    <source>
        <dbReference type="ARBA" id="ARBA00022723"/>
    </source>
</evidence>
<dbReference type="InterPro" id="IPR004026">
    <property type="entry name" value="Ada_DNA_repair_Zn-bd"/>
</dbReference>
<evidence type="ECO:0000313" key="14">
    <source>
        <dbReference type="EMBL" id="XBO75826.1"/>
    </source>
</evidence>
<proteinExistence type="predicted"/>
<protein>
    <submittedName>
        <fullName evidence="14">Helix-turn-helix domain-containing protein</fullName>
    </submittedName>
</protein>
<evidence type="ECO:0000256" key="10">
    <source>
        <dbReference type="ARBA" id="ARBA00023163"/>
    </source>
</evidence>
<evidence type="ECO:0000256" key="6">
    <source>
        <dbReference type="ARBA" id="ARBA00022833"/>
    </source>
</evidence>
<feature type="region of interest" description="Disordered" evidence="12">
    <location>
        <begin position="1"/>
        <end position="33"/>
    </location>
</feature>
<evidence type="ECO:0000256" key="7">
    <source>
        <dbReference type="ARBA" id="ARBA00023015"/>
    </source>
</evidence>
<dbReference type="Pfam" id="PF12833">
    <property type="entry name" value="HTH_18"/>
    <property type="match status" value="1"/>
</dbReference>
<dbReference type="Gene3D" id="3.40.10.10">
    <property type="entry name" value="DNA Methylphosphotriester Repair Domain"/>
    <property type="match status" value="1"/>
</dbReference>
<dbReference type="SUPFAM" id="SSF48150">
    <property type="entry name" value="DNA-glycosylase"/>
    <property type="match status" value="1"/>
</dbReference>
<keyword evidence="9" id="KW-0010">Activator</keyword>
<gene>
    <name evidence="14" type="ORF">NFG57_03315</name>
</gene>
<evidence type="ECO:0000256" key="3">
    <source>
        <dbReference type="ARBA" id="ARBA00022679"/>
    </source>
</evidence>
<dbReference type="SUPFAM" id="SSF57884">
    <property type="entry name" value="Ada DNA repair protein, N-terminal domain (N-Ada 10)"/>
    <property type="match status" value="1"/>
</dbReference>
<keyword evidence="8" id="KW-0238">DNA-binding</keyword>
<dbReference type="PROSITE" id="PS01124">
    <property type="entry name" value="HTH_ARAC_FAMILY_2"/>
    <property type="match status" value="1"/>
</dbReference>
<keyword evidence="5" id="KW-0227">DNA damage</keyword>
<evidence type="ECO:0000256" key="9">
    <source>
        <dbReference type="ARBA" id="ARBA00023159"/>
    </source>
</evidence>
<dbReference type="InterPro" id="IPR009057">
    <property type="entry name" value="Homeodomain-like_sf"/>
</dbReference>
<dbReference type="AlphaFoldDB" id="A0AAU7KW45"/>
<dbReference type="PANTHER" id="PTHR46796">
    <property type="entry name" value="HTH-TYPE TRANSCRIPTIONAL ACTIVATOR RHAS-RELATED"/>
    <property type="match status" value="1"/>
</dbReference>
<accession>A0AAU7KW45</accession>
<name>A0AAU7KW45_9GAMM</name>
<dbReference type="Gene3D" id="3.30.310.20">
    <property type="entry name" value="DNA-3-methyladenine glycosylase AlkA, N-terminal domain"/>
    <property type="match status" value="1"/>
</dbReference>
<dbReference type="GO" id="GO:0008270">
    <property type="term" value="F:zinc ion binding"/>
    <property type="evidence" value="ECO:0007669"/>
    <property type="project" value="InterPro"/>
</dbReference>
<keyword evidence="10" id="KW-0804">Transcription</keyword>
<keyword evidence="4" id="KW-0479">Metal-binding</keyword>
<dbReference type="InterPro" id="IPR011257">
    <property type="entry name" value="DNA_glycosylase"/>
</dbReference>
<feature type="compositionally biased region" description="Low complexity" evidence="12">
    <location>
        <begin position="14"/>
        <end position="33"/>
    </location>
</feature>
<dbReference type="SMART" id="SM00342">
    <property type="entry name" value="HTH_ARAC"/>
    <property type="match status" value="1"/>
</dbReference>
<dbReference type="EMBL" id="CP098828">
    <property type="protein sequence ID" value="XBO75826.1"/>
    <property type="molecule type" value="Genomic_DNA"/>
</dbReference>
<dbReference type="GO" id="GO:0006307">
    <property type="term" value="P:DNA alkylation repair"/>
    <property type="evidence" value="ECO:0007669"/>
    <property type="project" value="UniProtKB-ARBA"/>
</dbReference>
<dbReference type="PANTHER" id="PTHR46796:SF6">
    <property type="entry name" value="ARAC SUBFAMILY"/>
    <property type="match status" value="1"/>
</dbReference>
<dbReference type="FunFam" id="3.40.10.10:FF:000001">
    <property type="entry name" value="DNA-3-methyladenine glycosylase 2"/>
    <property type="match status" value="1"/>
</dbReference>
<feature type="compositionally biased region" description="Polar residues" evidence="12">
    <location>
        <begin position="1"/>
        <end position="12"/>
    </location>
</feature>
<keyword evidence="6" id="KW-0862">Zinc</keyword>
<dbReference type="Gene3D" id="1.10.10.60">
    <property type="entry name" value="Homeodomain-like"/>
    <property type="match status" value="1"/>
</dbReference>
<dbReference type="GO" id="GO:0032259">
    <property type="term" value="P:methylation"/>
    <property type="evidence" value="ECO:0007669"/>
    <property type="project" value="UniProtKB-KW"/>
</dbReference>
<dbReference type="SMART" id="SM01009">
    <property type="entry name" value="AlkA_N"/>
    <property type="match status" value="1"/>
</dbReference>
<organism evidence="14">
    <name type="scientific">Halomonas sp. H10-59</name>
    <dbReference type="NCBI Taxonomy" id="2950874"/>
    <lineage>
        <taxon>Bacteria</taxon>
        <taxon>Pseudomonadati</taxon>
        <taxon>Pseudomonadota</taxon>
        <taxon>Gammaproteobacteria</taxon>
        <taxon>Oceanospirillales</taxon>
        <taxon>Halomonadaceae</taxon>
        <taxon>Halomonas</taxon>
    </lineage>
</organism>
<evidence type="ECO:0000256" key="5">
    <source>
        <dbReference type="ARBA" id="ARBA00022763"/>
    </source>
</evidence>
<evidence type="ECO:0000256" key="11">
    <source>
        <dbReference type="ARBA" id="ARBA00023204"/>
    </source>
</evidence>
<reference evidence="14" key="1">
    <citation type="submission" date="2022-06" db="EMBL/GenBank/DDBJ databases">
        <title>A novel DMS-producing enzyme.</title>
        <authorList>
            <person name="Zhang Y."/>
        </authorList>
    </citation>
    <scope>NUCLEOTIDE SEQUENCE</scope>
    <source>
        <strain evidence="14">H10-59</strain>
    </source>
</reference>
<dbReference type="SUPFAM" id="SSF55945">
    <property type="entry name" value="TATA-box binding protein-like"/>
    <property type="match status" value="1"/>
</dbReference>
<evidence type="ECO:0000256" key="12">
    <source>
        <dbReference type="SAM" id="MobiDB-lite"/>
    </source>
</evidence>
<sequence>MPAPSTNLNATRQPGAPGHASGAPGHASGARASHPMTLDLATLRRARLSRDPRFDGRFFVAVLTTGIFCRPICPARLPREDNVRYYESALGALQAGYRPCLRCRPDSAPGSPAWQGSDTTLKRALALIDQGALDGDSVEALAARLGIGARHLRGLFQRHLGISPSGYAQHRRCLFAKQLLHESSLTIGEVALASGFGSVRRFNEVFRERIGLSPRDIRRRVSSTSTRKDTGQGLGQCLSLTLGYRPPYAFATLRDFFARRAIRGLEWVGDDHYGRRFRWRSARGHFTAFHQPERHGFRVELVIDDLNQVTGVIANIRRMLDLDATPSLIDATLRDAAPGLPLVEGLRLPGLWSPFEAAVRAVLGQQVSLVQARALTQTLVDALGERTPDGGCHFPSAASLAGSPLAFLGMPDSRRQTLRRLAEAVAGDERNPPHWEDILGIGPWTAGYARLRGESDPDVWLAGDAVIRRVLSPPSLAGGDSDIGIDIDKARPWRSYLLLQLWSHDHDNDP</sequence>
<evidence type="ECO:0000259" key="13">
    <source>
        <dbReference type="PROSITE" id="PS01124"/>
    </source>
</evidence>
<dbReference type="GO" id="GO:0008168">
    <property type="term" value="F:methyltransferase activity"/>
    <property type="evidence" value="ECO:0007669"/>
    <property type="project" value="UniProtKB-KW"/>
</dbReference>
<dbReference type="SUPFAM" id="SSF46689">
    <property type="entry name" value="Homeodomain-like"/>
    <property type="match status" value="2"/>
</dbReference>
<keyword evidence="7" id="KW-0805">Transcription regulation</keyword>
<evidence type="ECO:0000256" key="1">
    <source>
        <dbReference type="ARBA" id="ARBA00001947"/>
    </source>
</evidence>
<dbReference type="InterPro" id="IPR010316">
    <property type="entry name" value="AlkA_N"/>
</dbReference>
<dbReference type="InterPro" id="IPR018060">
    <property type="entry name" value="HTH_AraC"/>
</dbReference>
<dbReference type="GO" id="GO:0043565">
    <property type="term" value="F:sequence-specific DNA binding"/>
    <property type="evidence" value="ECO:0007669"/>
    <property type="project" value="InterPro"/>
</dbReference>
<comment type="cofactor">
    <cofactor evidence="1">
        <name>Zn(2+)</name>
        <dbReference type="ChEBI" id="CHEBI:29105"/>
    </cofactor>
</comment>
<keyword evidence="3" id="KW-0808">Transferase</keyword>
<dbReference type="GO" id="GO:0003700">
    <property type="term" value="F:DNA-binding transcription factor activity"/>
    <property type="evidence" value="ECO:0007669"/>
    <property type="project" value="InterPro"/>
</dbReference>
<keyword evidence="2" id="KW-0489">Methyltransferase</keyword>
<dbReference type="RefSeq" id="WP_287163174.1">
    <property type="nucleotide sequence ID" value="NZ_CP098828.1"/>
</dbReference>
<dbReference type="InterPro" id="IPR050204">
    <property type="entry name" value="AraC_XylS_family_regulators"/>
</dbReference>
<dbReference type="Pfam" id="PF06029">
    <property type="entry name" value="AlkA_N"/>
    <property type="match status" value="1"/>
</dbReference>
<dbReference type="InterPro" id="IPR037046">
    <property type="entry name" value="AlkA_N_sf"/>
</dbReference>
<dbReference type="InterPro" id="IPR035451">
    <property type="entry name" value="Ada-like_dom_sf"/>
</dbReference>